<proteinExistence type="inferred from homology"/>
<reference evidence="4" key="2">
    <citation type="journal article" date="2018" name="Sci. Data">
        <title>The draft genome sequence of cork oak.</title>
        <authorList>
            <person name="Ramos A.M."/>
            <person name="Usie A."/>
            <person name="Barbosa P."/>
            <person name="Barros P.M."/>
            <person name="Capote T."/>
            <person name="Chaves I."/>
            <person name="Simoes F."/>
            <person name="Abreu I."/>
            <person name="Carrasquinho I."/>
            <person name="Faro C."/>
            <person name="Guimaraes J.B."/>
            <person name="Mendonca D."/>
            <person name="Nobrega F."/>
            <person name="Rodrigues L."/>
            <person name="Saibo N.J.M."/>
            <person name="Varela M.C."/>
            <person name="Egas C."/>
            <person name="Matos J."/>
            <person name="Miguel C.M."/>
            <person name="Oliveira M.M."/>
            <person name="Ricardo C.P."/>
            <person name="Goncalves S."/>
        </authorList>
    </citation>
    <scope>NUCLEOTIDE SEQUENCE [LARGE SCALE GENOMIC DNA]</scope>
    <source>
        <strain evidence="4">HL8</strain>
    </source>
</reference>
<dbReference type="PANTHER" id="PTHR47939:SF13">
    <property type="entry name" value="OS03G0201400 PROTEIN"/>
    <property type="match status" value="1"/>
</dbReference>
<dbReference type="InterPro" id="IPR011990">
    <property type="entry name" value="TPR-like_helical_dom_sf"/>
</dbReference>
<dbReference type="EMBL" id="PKMF04000027">
    <property type="protein sequence ID" value="KAK7857444.1"/>
    <property type="molecule type" value="Genomic_DNA"/>
</dbReference>
<reference evidence="4" key="3">
    <citation type="submission" date="2023-07" db="EMBL/GenBank/DDBJ databases">
        <title>An improved reference 1 genome and first organelle genomes of Quercus suber.</title>
        <authorList>
            <consortium name="Genosuber Consortium"/>
            <person name="Usie A."/>
            <person name="Serra O."/>
            <person name="Barros P."/>
        </authorList>
    </citation>
    <scope>NUCLEOTIDE SEQUENCE</scope>
    <source>
        <strain evidence="4">HL8</strain>
        <tissue evidence="4">Leaves</tissue>
    </source>
</reference>
<gene>
    <name evidence="4" type="ORF">CFP56_017705</name>
</gene>
<sequence>MSSLTRWSFQNDSKKGLFPFRCKGNKEGKVDGSTVWTEMRVNGIRPDVICYTVLIDRYCKTENLQDAVALFDNMIDRGLEPDTVTYTALLSGYCNKGDVDKAVDLFKEMSTKGILTDTRTVSILHHGIIKAKKLQFCR</sequence>
<feature type="repeat" description="PPR" evidence="3">
    <location>
        <begin position="47"/>
        <end position="81"/>
    </location>
</feature>
<name>A0AAW0M2Y8_QUESU</name>
<protein>
    <submittedName>
        <fullName evidence="4">Pentatricopeptide repeat-containing protein</fullName>
    </submittedName>
</protein>
<comment type="similarity">
    <text evidence="1">Belongs to the PPR family. P subfamily.</text>
</comment>
<accession>A0AAW0M2Y8</accession>
<dbReference type="PANTHER" id="PTHR47939">
    <property type="entry name" value="MEMBRANE-ASSOCIATED SALT-INDUCIBLE PROTEIN-LIKE"/>
    <property type="match status" value="1"/>
</dbReference>
<dbReference type="AlphaFoldDB" id="A0AAW0M2Y8"/>
<comment type="caution">
    <text evidence="4">The sequence shown here is derived from an EMBL/GenBank/DDBJ whole genome shotgun (WGS) entry which is preliminary data.</text>
</comment>
<evidence type="ECO:0000256" key="3">
    <source>
        <dbReference type="PROSITE-ProRule" id="PRU00708"/>
    </source>
</evidence>
<evidence type="ECO:0000256" key="1">
    <source>
        <dbReference type="ARBA" id="ARBA00007626"/>
    </source>
</evidence>
<dbReference type="Gene3D" id="1.25.40.10">
    <property type="entry name" value="Tetratricopeptide repeat domain"/>
    <property type="match status" value="1"/>
</dbReference>
<keyword evidence="2" id="KW-0677">Repeat</keyword>
<feature type="repeat" description="PPR" evidence="3">
    <location>
        <begin position="82"/>
        <end position="116"/>
    </location>
</feature>
<dbReference type="InterPro" id="IPR050667">
    <property type="entry name" value="PPR-containing_protein"/>
</dbReference>
<organism evidence="4">
    <name type="scientific">Quercus suber</name>
    <name type="common">Cork oak</name>
    <dbReference type="NCBI Taxonomy" id="58331"/>
    <lineage>
        <taxon>Eukaryota</taxon>
        <taxon>Viridiplantae</taxon>
        <taxon>Streptophyta</taxon>
        <taxon>Embryophyta</taxon>
        <taxon>Tracheophyta</taxon>
        <taxon>Spermatophyta</taxon>
        <taxon>Magnoliopsida</taxon>
        <taxon>eudicotyledons</taxon>
        <taxon>Gunneridae</taxon>
        <taxon>Pentapetalae</taxon>
        <taxon>rosids</taxon>
        <taxon>fabids</taxon>
        <taxon>Fagales</taxon>
        <taxon>Fagaceae</taxon>
        <taxon>Quercus</taxon>
    </lineage>
</organism>
<evidence type="ECO:0000256" key="2">
    <source>
        <dbReference type="ARBA" id="ARBA00022737"/>
    </source>
</evidence>
<reference evidence="4" key="1">
    <citation type="submission" date="2017-12" db="EMBL/GenBank/DDBJ databases">
        <authorList>
            <person name="Barbosa P."/>
            <person name="Usie A."/>
            <person name="Ramos A.M."/>
        </authorList>
    </citation>
    <scope>NUCLEOTIDE SEQUENCE</scope>
    <source>
        <strain evidence="4">HL8</strain>
        <tissue evidence="4">Leaves</tissue>
    </source>
</reference>
<dbReference type="Pfam" id="PF13041">
    <property type="entry name" value="PPR_2"/>
    <property type="match status" value="1"/>
</dbReference>
<dbReference type="NCBIfam" id="TIGR00756">
    <property type="entry name" value="PPR"/>
    <property type="match status" value="2"/>
</dbReference>
<dbReference type="InterPro" id="IPR002885">
    <property type="entry name" value="PPR_rpt"/>
</dbReference>
<evidence type="ECO:0000313" key="4">
    <source>
        <dbReference type="EMBL" id="KAK7857444.1"/>
    </source>
</evidence>
<dbReference type="PROSITE" id="PS51375">
    <property type="entry name" value="PPR"/>
    <property type="match status" value="2"/>
</dbReference>